<gene>
    <name evidence="2" type="ORF">OB951_10265</name>
</gene>
<dbReference type="Proteomes" id="UP001161916">
    <property type="component" value="Unassembled WGS sequence"/>
</dbReference>
<dbReference type="RefSeq" id="WP_281108440.1">
    <property type="nucleotide sequence ID" value="NZ_JAOPME010000022.1"/>
</dbReference>
<dbReference type="AlphaFoldDB" id="A0AA43P9N6"/>
<evidence type="ECO:0000313" key="3">
    <source>
        <dbReference type="Proteomes" id="UP001161916"/>
    </source>
</evidence>
<dbReference type="EMBL" id="JAOPMH010000015">
    <property type="protein sequence ID" value="MDH7890967.1"/>
    <property type="molecule type" value="Genomic_DNA"/>
</dbReference>
<proteinExistence type="predicted"/>
<sequence>MTSVLLHSFRTDPRRSAHFTTLARFRWHCVGFAWVLPKSEFLDDKNPNTSTTIIRIFQLPKSECSDNGNPNDGTAGRATKQQSNKATKKGLGGLRDNQQSSQSFPRPLFVKAGTEIRRNQ</sequence>
<evidence type="ECO:0000256" key="1">
    <source>
        <dbReference type="SAM" id="MobiDB-lite"/>
    </source>
</evidence>
<reference evidence="2" key="1">
    <citation type="submission" date="2022-09" db="EMBL/GenBank/DDBJ databases">
        <authorList>
            <person name="Orihara K."/>
        </authorList>
    </citation>
    <scope>NUCLEOTIDE SEQUENCE</scope>
    <source>
        <strain evidence="2">YIT 13062</strain>
    </source>
</reference>
<protein>
    <submittedName>
        <fullName evidence="2">Uncharacterized protein</fullName>
    </submittedName>
</protein>
<name>A0AA43P9N6_9BIFI</name>
<accession>A0AA43P9N6</accession>
<organism evidence="2 3">
    <name type="scientific">Bifidobacterium catenulatum subsp. kashiwanohense</name>
    <dbReference type="NCBI Taxonomy" id="630129"/>
    <lineage>
        <taxon>Bacteria</taxon>
        <taxon>Bacillati</taxon>
        <taxon>Actinomycetota</taxon>
        <taxon>Actinomycetes</taxon>
        <taxon>Bifidobacteriales</taxon>
        <taxon>Bifidobacteriaceae</taxon>
        <taxon>Bifidobacterium</taxon>
    </lineage>
</organism>
<evidence type="ECO:0000313" key="2">
    <source>
        <dbReference type="EMBL" id="MDH7890967.1"/>
    </source>
</evidence>
<reference evidence="2" key="2">
    <citation type="journal article" date="2023" name="Gut Microbes">
        <title>Characterization of Bifidobacterium kashiwanohense that utilizes both milk- and plant-derived oligosaccharides.</title>
        <authorList>
            <person name="Orihara K."/>
            <person name="Yahagi K."/>
            <person name="Saito Y."/>
            <person name="Watanabe Y."/>
            <person name="Sasai T."/>
            <person name="Hara T."/>
            <person name="Tsukuda N."/>
            <person name="Oki K."/>
            <person name="Fujimoto J."/>
            <person name="Matsuki T."/>
        </authorList>
    </citation>
    <scope>NUCLEOTIDE SEQUENCE</scope>
    <source>
        <strain evidence="2">YIT 13062</strain>
    </source>
</reference>
<feature type="region of interest" description="Disordered" evidence="1">
    <location>
        <begin position="61"/>
        <end position="120"/>
    </location>
</feature>
<comment type="caution">
    <text evidence="2">The sequence shown here is derived from an EMBL/GenBank/DDBJ whole genome shotgun (WGS) entry which is preliminary data.</text>
</comment>